<evidence type="ECO:0000313" key="2">
    <source>
        <dbReference type="EMBL" id="KAB2930237.1"/>
    </source>
</evidence>
<feature type="transmembrane region" description="Helical" evidence="1">
    <location>
        <begin position="190"/>
        <end position="205"/>
    </location>
</feature>
<keyword evidence="1" id="KW-0472">Membrane</keyword>
<evidence type="ECO:0008006" key="4">
    <source>
        <dbReference type="Google" id="ProtNLM"/>
    </source>
</evidence>
<dbReference type="RefSeq" id="WP_002775019.1">
    <property type="nucleotide sequence ID" value="NZ_JQDG01000039.1"/>
</dbReference>
<evidence type="ECO:0000256" key="1">
    <source>
        <dbReference type="SAM" id="Phobius"/>
    </source>
</evidence>
<feature type="transmembrane region" description="Helical" evidence="1">
    <location>
        <begin position="114"/>
        <end position="134"/>
    </location>
</feature>
<dbReference type="EMBL" id="WBUI01000022">
    <property type="protein sequence ID" value="KAB2930237.1"/>
    <property type="molecule type" value="Genomic_DNA"/>
</dbReference>
<dbReference type="AlphaFoldDB" id="A0A833GZ11"/>
<sequence>MITLIAGTVLLSVIHAAIPNHWMPFVVLSRTERWSLSETLGITLMAGLAHSASTVALGVLIGGIGYSLAQEYLFVGTILAPLILIFMGILYFSLDLRHSHHEHIPGKKEVQGRPRWMMIAILSGAMFFSPCLEIESYFFTAGSHGWSGIWLVAGLYPVLSVGTMVLLVLLGRKSLLHWSGTFLERHEKKITGFTLILLGIVAYFWK</sequence>
<gene>
    <name evidence="2" type="ORF">F9K24_17530</name>
</gene>
<dbReference type="PANTHER" id="PTHR36394:SF1">
    <property type="entry name" value="OS01G0277700 PROTEIN"/>
    <property type="match status" value="1"/>
</dbReference>
<name>A0A833GZ11_9LEPT</name>
<protein>
    <recommendedName>
        <fullName evidence="4">Urease accessory protein UreH-like transmembrane domain-containing protein</fullName>
    </recommendedName>
</protein>
<comment type="caution">
    <text evidence="2">The sequence shown here is derived from an EMBL/GenBank/DDBJ whole genome shotgun (WGS) entry which is preliminary data.</text>
</comment>
<dbReference type="PANTHER" id="PTHR36394">
    <property type="entry name" value="OS01G0277700 PROTEIN"/>
    <property type="match status" value="1"/>
</dbReference>
<dbReference type="OrthoDB" id="9782403at2"/>
<proteinExistence type="predicted"/>
<feature type="transmembrane region" description="Helical" evidence="1">
    <location>
        <begin position="146"/>
        <end position="170"/>
    </location>
</feature>
<feature type="transmembrane region" description="Helical" evidence="1">
    <location>
        <begin position="40"/>
        <end position="60"/>
    </location>
</feature>
<keyword evidence="1" id="KW-1133">Transmembrane helix</keyword>
<feature type="transmembrane region" description="Helical" evidence="1">
    <location>
        <begin position="72"/>
        <end position="94"/>
    </location>
</feature>
<evidence type="ECO:0000313" key="3">
    <source>
        <dbReference type="Proteomes" id="UP000460298"/>
    </source>
</evidence>
<dbReference type="Proteomes" id="UP000460298">
    <property type="component" value="Unassembled WGS sequence"/>
</dbReference>
<organism evidence="2 3">
    <name type="scientific">Leptonema illini</name>
    <dbReference type="NCBI Taxonomy" id="183"/>
    <lineage>
        <taxon>Bacteria</taxon>
        <taxon>Pseudomonadati</taxon>
        <taxon>Spirochaetota</taxon>
        <taxon>Spirochaetia</taxon>
        <taxon>Leptospirales</taxon>
        <taxon>Leptospiraceae</taxon>
        <taxon>Leptonema</taxon>
    </lineage>
</organism>
<accession>A0A833GZ11</accession>
<reference evidence="2 3" key="1">
    <citation type="submission" date="2019-10" db="EMBL/GenBank/DDBJ databases">
        <title>Extracellular Electron Transfer in a Candidatus Methanoperedens spp. Enrichment Culture.</title>
        <authorList>
            <person name="Berger S."/>
            <person name="Rangel Shaw D."/>
            <person name="Berben T."/>
            <person name="In 'T Zandt M."/>
            <person name="Frank J."/>
            <person name="Reimann J."/>
            <person name="Jetten M.S.M."/>
            <person name="Welte C.U."/>
        </authorList>
    </citation>
    <scope>NUCLEOTIDE SEQUENCE [LARGE SCALE GENOMIC DNA]</scope>
    <source>
        <strain evidence="2">SB12</strain>
    </source>
</reference>
<keyword evidence="1" id="KW-0812">Transmembrane</keyword>